<gene>
    <name evidence="2" type="ORF">EVAR_81345_1</name>
</gene>
<dbReference type="EMBL" id="BGZK01000781">
    <property type="protein sequence ID" value="GBP60200.1"/>
    <property type="molecule type" value="Genomic_DNA"/>
</dbReference>
<evidence type="ECO:0000313" key="3">
    <source>
        <dbReference type="Proteomes" id="UP000299102"/>
    </source>
</evidence>
<dbReference type="AlphaFoldDB" id="A0A4C1XAT6"/>
<evidence type="ECO:0000256" key="1">
    <source>
        <dbReference type="SAM" id="MobiDB-lite"/>
    </source>
</evidence>
<feature type="region of interest" description="Disordered" evidence="1">
    <location>
        <begin position="1"/>
        <end position="29"/>
    </location>
</feature>
<proteinExistence type="predicted"/>
<sequence>MWATPGGSAMPGRPVTGVERAPNTPSVTVGATPMARYRFLLLAPSSVRCENYQESRTAADTFKCGRPWVVDASSSPLIERLSVFGLPILGC</sequence>
<name>A0A4C1XAT6_EUMVA</name>
<accession>A0A4C1XAT6</accession>
<organism evidence="2 3">
    <name type="scientific">Eumeta variegata</name>
    <name type="common">Bagworm moth</name>
    <name type="synonym">Eumeta japonica</name>
    <dbReference type="NCBI Taxonomy" id="151549"/>
    <lineage>
        <taxon>Eukaryota</taxon>
        <taxon>Metazoa</taxon>
        <taxon>Ecdysozoa</taxon>
        <taxon>Arthropoda</taxon>
        <taxon>Hexapoda</taxon>
        <taxon>Insecta</taxon>
        <taxon>Pterygota</taxon>
        <taxon>Neoptera</taxon>
        <taxon>Endopterygota</taxon>
        <taxon>Lepidoptera</taxon>
        <taxon>Glossata</taxon>
        <taxon>Ditrysia</taxon>
        <taxon>Tineoidea</taxon>
        <taxon>Psychidae</taxon>
        <taxon>Oiketicinae</taxon>
        <taxon>Eumeta</taxon>
    </lineage>
</organism>
<protein>
    <submittedName>
        <fullName evidence="2">Uncharacterized protein</fullName>
    </submittedName>
</protein>
<keyword evidence="3" id="KW-1185">Reference proteome</keyword>
<dbReference type="Proteomes" id="UP000299102">
    <property type="component" value="Unassembled WGS sequence"/>
</dbReference>
<reference evidence="2 3" key="1">
    <citation type="journal article" date="2019" name="Commun. Biol.">
        <title>The bagworm genome reveals a unique fibroin gene that provides high tensile strength.</title>
        <authorList>
            <person name="Kono N."/>
            <person name="Nakamura H."/>
            <person name="Ohtoshi R."/>
            <person name="Tomita M."/>
            <person name="Numata K."/>
            <person name="Arakawa K."/>
        </authorList>
    </citation>
    <scope>NUCLEOTIDE SEQUENCE [LARGE SCALE GENOMIC DNA]</scope>
</reference>
<comment type="caution">
    <text evidence="2">The sequence shown here is derived from an EMBL/GenBank/DDBJ whole genome shotgun (WGS) entry which is preliminary data.</text>
</comment>
<evidence type="ECO:0000313" key="2">
    <source>
        <dbReference type="EMBL" id="GBP60200.1"/>
    </source>
</evidence>